<evidence type="ECO:0000313" key="3">
    <source>
        <dbReference type="EMBL" id="ORY41909.1"/>
    </source>
</evidence>
<dbReference type="PANTHER" id="PTHR43625:SF40">
    <property type="entry name" value="ALDO-KETO REDUCTASE YAKC [NADP(+)]"/>
    <property type="match status" value="1"/>
</dbReference>
<dbReference type="EMBL" id="MCGO01000030">
    <property type="protein sequence ID" value="ORY41909.1"/>
    <property type="molecule type" value="Genomic_DNA"/>
</dbReference>
<comment type="caution">
    <text evidence="3">The sequence shown here is derived from an EMBL/GenBank/DDBJ whole genome shotgun (WGS) entry which is preliminary data.</text>
</comment>
<dbReference type="PRINTS" id="PR00069">
    <property type="entry name" value="ALDKETRDTASE"/>
</dbReference>
<dbReference type="InterPro" id="IPR020471">
    <property type="entry name" value="AKR"/>
</dbReference>
<evidence type="ECO:0000256" key="1">
    <source>
        <dbReference type="ARBA" id="ARBA00023002"/>
    </source>
</evidence>
<evidence type="ECO:0000259" key="2">
    <source>
        <dbReference type="Pfam" id="PF00248"/>
    </source>
</evidence>
<name>A0A1Y2C4G4_9FUNG</name>
<dbReference type="SUPFAM" id="SSF51430">
    <property type="entry name" value="NAD(P)-linked oxidoreductase"/>
    <property type="match status" value="1"/>
</dbReference>
<dbReference type="Pfam" id="PF00248">
    <property type="entry name" value="Aldo_ket_red"/>
    <property type="match status" value="1"/>
</dbReference>
<dbReference type="AlphaFoldDB" id="A0A1Y2C4G4"/>
<dbReference type="STRING" id="329046.A0A1Y2C4G4"/>
<evidence type="ECO:0000313" key="4">
    <source>
        <dbReference type="Proteomes" id="UP000193642"/>
    </source>
</evidence>
<dbReference type="PANTHER" id="PTHR43625">
    <property type="entry name" value="AFLATOXIN B1 ALDEHYDE REDUCTASE"/>
    <property type="match status" value="1"/>
</dbReference>
<dbReference type="CDD" id="cd19076">
    <property type="entry name" value="AKR_AKR13A_13D"/>
    <property type="match status" value="1"/>
</dbReference>
<dbReference type="OrthoDB" id="37537at2759"/>
<dbReference type="InterPro" id="IPR023210">
    <property type="entry name" value="NADP_OxRdtase_dom"/>
</dbReference>
<organism evidence="3 4">
    <name type="scientific">Rhizoclosmatium globosum</name>
    <dbReference type="NCBI Taxonomy" id="329046"/>
    <lineage>
        <taxon>Eukaryota</taxon>
        <taxon>Fungi</taxon>
        <taxon>Fungi incertae sedis</taxon>
        <taxon>Chytridiomycota</taxon>
        <taxon>Chytridiomycota incertae sedis</taxon>
        <taxon>Chytridiomycetes</taxon>
        <taxon>Chytridiales</taxon>
        <taxon>Chytriomycetaceae</taxon>
        <taxon>Rhizoclosmatium</taxon>
    </lineage>
</organism>
<gene>
    <name evidence="3" type="ORF">BCR33DRAFT_758358</name>
</gene>
<dbReference type="Gene3D" id="3.20.20.100">
    <property type="entry name" value="NADP-dependent oxidoreductase domain"/>
    <property type="match status" value="1"/>
</dbReference>
<reference evidence="3 4" key="1">
    <citation type="submission" date="2016-07" db="EMBL/GenBank/DDBJ databases">
        <title>Pervasive Adenine N6-methylation of Active Genes in Fungi.</title>
        <authorList>
            <consortium name="DOE Joint Genome Institute"/>
            <person name="Mondo S.J."/>
            <person name="Dannebaum R.O."/>
            <person name="Kuo R.C."/>
            <person name="Labutti K."/>
            <person name="Haridas S."/>
            <person name="Kuo A."/>
            <person name="Salamov A."/>
            <person name="Ahrendt S.R."/>
            <person name="Lipzen A."/>
            <person name="Sullivan W."/>
            <person name="Andreopoulos W.B."/>
            <person name="Clum A."/>
            <person name="Lindquist E."/>
            <person name="Daum C."/>
            <person name="Ramamoorthy G.K."/>
            <person name="Gryganskyi A."/>
            <person name="Culley D."/>
            <person name="Magnuson J.K."/>
            <person name="James T.Y."/>
            <person name="O'Malley M.A."/>
            <person name="Stajich J.E."/>
            <person name="Spatafora J.W."/>
            <person name="Visel A."/>
            <person name="Grigoriev I.V."/>
        </authorList>
    </citation>
    <scope>NUCLEOTIDE SEQUENCE [LARGE SCALE GENOMIC DNA]</scope>
    <source>
        <strain evidence="3 4">JEL800</strain>
    </source>
</reference>
<dbReference type="GO" id="GO:0005737">
    <property type="term" value="C:cytoplasm"/>
    <property type="evidence" value="ECO:0007669"/>
    <property type="project" value="TreeGrafter"/>
</dbReference>
<protein>
    <submittedName>
        <fullName evidence="3">Aldo/keto reductase</fullName>
    </submittedName>
</protein>
<proteinExistence type="predicted"/>
<dbReference type="InterPro" id="IPR050791">
    <property type="entry name" value="Aldo-Keto_reductase"/>
</dbReference>
<accession>A0A1Y2C4G4</accession>
<dbReference type="Proteomes" id="UP000193642">
    <property type="component" value="Unassembled WGS sequence"/>
</dbReference>
<sequence>MTVTSFSSEPLVSRLGYGAMGLSQSYGPADRTESFAVLDRLAESGCTFIDTADVYGNGHNEELIGEWLKKSGKKVFLCTKFGFVSLSPLVINGSKEYVKKACDASLTRLGVDCIDLYYQHRVDPNTPIEDTVSALAELVKEGKIRYIGLSEASAETIRRAHKIHPIAAVQLEYSPWTLDIEQNGILSTCNELGIAVVAFSPLGRGFLTGQYKSVDDFAPDDARRNMPRFQGEAFAQNLKIVDALQELATKKGVSLTQLTLAWVMRQGPNVIPIPGTKSVARLNENLGALSVTLTDEEDAAVRKVINSVPAVGERYAPAFLKLSNI</sequence>
<keyword evidence="1" id="KW-0560">Oxidoreductase</keyword>
<dbReference type="InterPro" id="IPR036812">
    <property type="entry name" value="NAD(P)_OxRdtase_dom_sf"/>
</dbReference>
<keyword evidence="4" id="KW-1185">Reference proteome</keyword>
<feature type="domain" description="NADP-dependent oxidoreductase" evidence="2">
    <location>
        <begin position="14"/>
        <end position="305"/>
    </location>
</feature>
<dbReference type="GO" id="GO:0016491">
    <property type="term" value="F:oxidoreductase activity"/>
    <property type="evidence" value="ECO:0007669"/>
    <property type="project" value="UniProtKB-KW"/>
</dbReference>